<evidence type="ECO:0000256" key="1">
    <source>
        <dbReference type="PROSITE-ProRule" id="PRU00339"/>
    </source>
</evidence>
<name>A0A1B9QUX2_9VIBR</name>
<dbReference type="InterPro" id="IPR011990">
    <property type="entry name" value="TPR-like_helical_dom_sf"/>
</dbReference>
<feature type="repeat" description="TPR" evidence="1">
    <location>
        <begin position="221"/>
        <end position="254"/>
    </location>
</feature>
<dbReference type="EMBL" id="MAJZ01000928">
    <property type="protein sequence ID" value="OCH72046.1"/>
    <property type="molecule type" value="Genomic_DNA"/>
</dbReference>
<protein>
    <submittedName>
        <fullName evidence="3">Uncharacterized protein</fullName>
    </submittedName>
</protein>
<dbReference type="PROSITE" id="PS51257">
    <property type="entry name" value="PROKAR_LIPOPROTEIN"/>
    <property type="match status" value="1"/>
</dbReference>
<feature type="compositionally biased region" description="Basic and acidic residues" evidence="2">
    <location>
        <begin position="175"/>
        <end position="184"/>
    </location>
</feature>
<feature type="region of interest" description="Disordered" evidence="2">
    <location>
        <begin position="175"/>
        <end position="196"/>
    </location>
</feature>
<feature type="compositionally biased region" description="Polar residues" evidence="2">
    <location>
        <begin position="185"/>
        <end position="196"/>
    </location>
</feature>
<sequence>MRDKTQHMIWESFVKRVFKLILVSTFTLVLTACANMSAGNLFSHYSAQHNVTYQAVKSGQYDKAEQSLAEFVAGDVLDNFEKGRIYFLAENYPQSQASLTAGDNAVRIQQDKATISVTETANSVASIAVNDNLKSYYPADYELGFLHLYLGLNYLKENDLEGAVIEMRRANQVQEKARQDRQSELESAQSSIESQGLSPNLGSVLSNYPDAGETLQAVQNGYLLYLSGLLYETSREYNSAYVDYRRALAVMPDNPQVVDATIRLAKRLGMGSDLAQLEETYGVQATLNADQARVIVLQEQGVVKALQSWKQTLPIYDSRGNGALYSLALPYYENDVSQRFSSITLNGKDVSEHQLADVNLMAQRDLSEKMPSMIIRQALRVYAKDQLRKEAAQEDDVVNLLFDVWNTLTEQPDTRSWQTLPGEIVSSSEMVSAGEQVVDVSGIEYKFNLEAGRTALVWVSRQGEAATVWHKQLGRL</sequence>
<reference evidence="4" key="1">
    <citation type="submission" date="2016-06" db="EMBL/GenBank/DDBJ databases">
        <authorList>
            <person name="Hehemann J.-H."/>
            <person name="Arevalo P."/>
            <person name="Datta M.S."/>
            <person name="Polz M.F."/>
        </authorList>
    </citation>
    <scope>NUCLEOTIDE SEQUENCE [LARGE SCALE GENOMIC DNA]</scope>
    <source>
        <strain evidence="4">9CSC122</strain>
    </source>
</reference>
<keyword evidence="4" id="KW-1185">Reference proteome</keyword>
<dbReference type="Proteomes" id="UP000093173">
    <property type="component" value="Unassembled WGS sequence"/>
</dbReference>
<accession>A0A1B9QUX2</accession>
<dbReference type="SUPFAM" id="SSF48452">
    <property type="entry name" value="TPR-like"/>
    <property type="match status" value="1"/>
</dbReference>
<dbReference type="PROSITE" id="PS50005">
    <property type="entry name" value="TPR"/>
    <property type="match status" value="1"/>
</dbReference>
<gene>
    <name evidence="3" type="ORF">A6E14_15820</name>
</gene>
<organism evidence="3 4">
    <name type="scientific">Vibrio genomosp. F10</name>
    <dbReference type="NCBI Taxonomy" id="723171"/>
    <lineage>
        <taxon>Bacteria</taxon>
        <taxon>Pseudomonadati</taxon>
        <taxon>Pseudomonadota</taxon>
        <taxon>Gammaproteobacteria</taxon>
        <taxon>Vibrionales</taxon>
        <taxon>Vibrionaceae</taxon>
        <taxon>Vibrio</taxon>
    </lineage>
</organism>
<keyword evidence="1" id="KW-0802">TPR repeat</keyword>
<proteinExistence type="predicted"/>
<dbReference type="AlphaFoldDB" id="A0A1B9QUX2"/>
<dbReference type="InterPro" id="IPR019734">
    <property type="entry name" value="TPR_rpt"/>
</dbReference>
<evidence type="ECO:0000256" key="2">
    <source>
        <dbReference type="SAM" id="MobiDB-lite"/>
    </source>
</evidence>
<dbReference type="Gene3D" id="1.25.40.10">
    <property type="entry name" value="Tetratricopeptide repeat domain"/>
    <property type="match status" value="1"/>
</dbReference>
<evidence type="ECO:0000313" key="3">
    <source>
        <dbReference type="EMBL" id="OCH72046.1"/>
    </source>
</evidence>
<comment type="caution">
    <text evidence="3">The sequence shown here is derived from an EMBL/GenBank/DDBJ whole genome shotgun (WGS) entry which is preliminary data.</text>
</comment>
<dbReference type="RefSeq" id="WP_065577401.1">
    <property type="nucleotide sequence ID" value="NZ_JBNGCH010000928.1"/>
</dbReference>
<evidence type="ECO:0000313" key="4">
    <source>
        <dbReference type="Proteomes" id="UP000093173"/>
    </source>
</evidence>